<dbReference type="RefSeq" id="WP_212991569.1">
    <property type="nucleotide sequence ID" value="NZ_BAABEA010000054.1"/>
</dbReference>
<evidence type="ECO:0000313" key="2">
    <source>
        <dbReference type="EMBL" id="GIM73528.1"/>
    </source>
</evidence>
<protein>
    <recommendedName>
        <fullName evidence="1">SnoaL-like domain-containing protein</fullName>
    </recommendedName>
</protein>
<reference evidence="2" key="1">
    <citation type="submission" date="2021-03" db="EMBL/GenBank/DDBJ databases">
        <title>Whole genome shotgun sequence of Actinoplanes auranticolor NBRC 12245.</title>
        <authorList>
            <person name="Komaki H."/>
            <person name="Tamura T."/>
        </authorList>
    </citation>
    <scope>NUCLEOTIDE SEQUENCE</scope>
    <source>
        <strain evidence="2">NBRC 12245</strain>
    </source>
</reference>
<dbReference type="InterPro" id="IPR032710">
    <property type="entry name" value="NTF2-like_dom_sf"/>
</dbReference>
<dbReference type="Pfam" id="PF12680">
    <property type="entry name" value="SnoaL_2"/>
    <property type="match status" value="1"/>
</dbReference>
<gene>
    <name evidence="2" type="ORF">Aau02nite_56490</name>
</gene>
<evidence type="ECO:0000313" key="3">
    <source>
        <dbReference type="Proteomes" id="UP000681340"/>
    </source>
</evidence>
<proteinExistence type="predicted"/>
<dbReference type="InterPro" id="IPR037401">
    <property type="entry name" value="SnoaL-like"/>
</dbReference>
<comment type="caution">
    <text evidence="2">The sequence shown here is derived from an EMBL/GenBank/DDBJ whole genome shotgun (WGS) entry which is preliminary data.</text>
</comment>
<sequence>MTNATQTPGALGVVEQWLTAVNAGDGARVESLSRDEVDIVGPRGRGSAPRAVLSEWLGRSGFSSQPVRWFCGGAGLVVVEQDATWHDPATGQPQDSFRIGSLFRIEDGRVARYERFDDGVAAALAAAGLEADRHEVTR</sequence>
<dbReference type="SUPFAM" id="SSF54427">
    <property type="entry name" value="NTF2-like"/>
    <property type="match status" value="1"/>
</dbReference>
<evidence type="ECO:0000259" key="1">
    <source>
        <dbReference type="Pfam" id="PF12680"/>
    </source>
</evidence>
<dbReference type="Gene3D" id="3.10.450.50">
    <property type="match status" value="1"/>
</dbReference>
<dbReference type="EMBL" id="BOQL01000044">
    <property type="protein sequence ID" value="GIM73528.1"/>
    <property type="molecule type" value="Genomic_DNA"/>
</dbReference>
<name>A0A919VYA9_9ACTN</name>
<organism evidence="2 3">
    <name type="scientific">Actinoplanes auranticolor</name>
    <dbReference type="NCBI Taxonomy" id="47988"/>
    <lineage>
        <taxon>Bacteria</taxon>
        <taxon>Bacillati</taxon>
        <taxon>Actinomycetota</taxon>
        <taxon>Actinomycetes</taxon>
        <taxon>Micromonosporales</taxon>
        <taxon>Micromonosporaceae</taxon>
        <taxon>Actinoplanes</taxon>
    </lineage>
</organism>
<accession>A0A919VYA9</accession>
<feature type="domain" description="SnoaL-like" evidence="1">
    <location>
        <begin position="14"/>
        <end position="113"/>
    </location>
</feature>
<dbReference type="Proteomes" id="UP000681340">
    <property type="component" value="Unassembled WGS sequence"/>
</dbReference>
<dbReference type="AlphaFoldDB" id="A0A919VYA9"/>
<keyword evidence="3" id="KW-1185">Reference proteome</keyword>